<keyword evidence="2" id="KW-0472">Membrane</keyword>
<evidence type="ECO:0000313" key="4">
    <source>
        <dbReference type="Proteomes" id="UP000063063"/>
    </source>
</evidence>
<evidence type="ECO:0000256" key="1">
    <source>
        <dbReference type="SAM" id="MobiDB-lite"/>
    </source>
</evidence>
<dbReference type="EMBL" id="CP009393">
    <property type="protein sequence ID" value="AIN98668.1"/>
    <property type="molecule type" value="Genomic_DNA"/>
</dbReference>
<feature type="transmembrane region" description="Helical" evidence="2">
    <location>
        <begin position="64"/>
        <end position="85"/>
    </location>
</feature>
<feature type="transmembrane region" description="Helical" evidence="2">
    <location>
        <begin position="105"/>
        <end position="126"/>
    </location>
</feature>
<dbReference type="KEGG" id="lpan:LPMP_240340"/>
<sequence length="289" mass="32685">MNAYMHALRLRVRDAAHSCWTAAFPSDRPSGAYSIYTCIINSGLLVWSFAVVFSRPCETVVMRWVYAGMAHCFINMIFSVAVMALTRRQIAVGIPEERSQWRVFFSNPIVKVYLLYLVWEFVWMIAVGQFNGRYPHATCSSHLNVQVAFLAFYLLIGFFLFYSTFTTERCRRPRWRHFSAIRYNDLYCTRSQHSVRWNDERTAVGAVGEPVVFDCGAMSHGEGTERTTTFDYASIMDDSTTVPGDGQDDSSRAAPGCRQTRGPALRISASTGTHRSDSTSPPLPIEQSC</sequence>
<dbReference type="RefSeq" id="XP_010699375.1">
    <property type="nucleotide sequence ID" value="XM_010701073.1"/>
</dbReference>
<protein>
    <submittedName>
        <fullName evidence="3">Uncharacterized protein</fullName>
    </submittedName>
</protein>
<dbReference type="Proteomes" id="UP000063063">
    <property type="component" value="Chromosome 24"/>
</dbReference>
<evidence type="ECO:0000256" key="2">
    <source>
        <dbReference type="SAM" id="Phobius"/>
    </source>
</evidence>
<feature type="region of interest" description="Disordered" evidence="1">
    <location>
        <begin position="237"/>
        <end position="289"/>
    </location>
</feature>
<dbReference type="eggNOG" id="ENOG502S855">
    <property type="taxonomic scope" value="Eukaryota"/>
</dbReference>
<dbReference type="VEuPathDB" id="TriTrypDB:LPMP_240340"/>
<dbReference type="AlphaFoldDB" id="A0A088RRU8"/>
<dbReference type="VEuPathDB" id="TriTrypDB:LPAL13_240008600"/>
<proteinExistence type="predicted"/>
<feature type="transmembrane region" description="Helical" evidence="2">
    <location>
        <begin position="33"/>
        <end position="52"/>
    </location>
</feature>
<gene>
    <name evidence="3" type="ORF">LPMP_240340</name>
</gene>
<accession>A0A088RRU8</accession>
<name>A0A088RRU8_LEIPA</name>
<dbReference type="GeneID" id="22575443"/>
<organism evidence="3 4">
    <name type="scientific">Leishmania panamensis</name>
    <dbReference type="NCBI Taxonomy" id="5679"/>
    <lineage>
        <taxon>Eukaryota</taxon>
        <taxon>Discoba</taxon>
        <taxon>Euglenozoa</taxon>
        <taxon>Kinetoplastea</taxon>
        <taxon>Metakinetoplastina</taxon>
        <taxon>Trypanosomatida</taxon>
        <taxon>Trypanosomatidae</taxon>
        <taxon>Leishmaniinae</taxon>
        <taxon>Leishmania</taxon>
        <taxon>Leishmania guyanensis species complex</taxon>
    </lineage>
</organism>
<feature type="transmembrane region" description="Helical" evidence="2">
    <location>
        <begin position="146"/>
        <end position="165"/>
    </location>
</feature>
<keyword evidence="2" id="KW-1133">Transmembrane helix</keyword>
<dbReference type="OrthoDB" id="270615at2759"/>
<reference evidence="3 4" key="1">
    <citation type="journal article" date="2015" name="Sci. Rep.">
        <title>The genome of Leishmania panamensis: insights into genomics of the L. (Viannia) subgenus.</title>
        <authorList>
            <person name="Llanes A."/>
            <person name="Restrepo C.M."/>
            <person name="Vecchio G.D."/>
            <person name="Anguizola F.J."/>
            <person name="Lleonart R."/>
        </authorList>
    </citation>
    <scope>NUCLEOTIDE SEQUENCE [LARGE SCALE GENOMIC DNA]</scope>
    <source>
        <strain evidence="3 4">MHOM/PA/94/PSC-1</strain>
    </source>
</reference>
<evidence type="ECO:0000313" key="3">
    <source>
        <dbReference type="EMBL" id="AIN98668.1"/>
    </source>
</evidence>
<keyword evidence="2" id="KW-0812">Transmembrane</keyword>
<keyword evidence="4" id="KW-1185">Reference proteome</keyword>